<dbReference type="GO" id="GO:0005694">
    <property type="term" value="C:chromosome"/>
    <property type="evidence" value="ECO:0007669"/>
    <property type="project" value="UniProtKB-ARBA"/>
</dbReference>
<dbReference type="GO" id="GO:0005634">
    <property type="term" value="C:nucleus"/>
    <property type="evidence" value="ECO:0007669"/>
    <property type="project" value="UniProtKB-SubCell"/>
</dbReference>
<feature type="compositionally biased region" description="Polar residues" evidence="3">
    <location>
        <begin position="519"/>
        <end position="540"/>
    </location>
</feature>
<feature type="region of interest" description="Disordered" evidence="3">
    <location>
        <begin position="165"/>
        <end position="186"/>
    </location>
</feature>
<feature type="domain" description="Chromo" evidence="4">
    <location>
        <begin position="46"/>
        <end position="95"/>
    </location>
</feature>
<feature type="compositionally biased region" description="Low complexity" evidence="3">
    <location>
        <begin position="202"/>
        <end position="220"/>
    </location>
</feature>
<dbReference type="GO" id="GO:0031507">
    <property type="term" value="P:heterochromatin formation"/>
    <property type="evidence" value="ECO:0007669"/>
    <property type="project" value="InterPro"/>
</dbReference>
<dbReference type="InterPro" id="IPR016197">
    <property type="entry name" value="Chromo-like_dom_sf"/>
</dbReference>
<evidence type="ECO:0000259" key="4">
    <source>
        <dbReference type="PROSITE" id="PS50013"/>
    </source>
</evidence>
<dbReference type="PROSITE" id="PS00598">
    <property type="entry name" value="CHROMO_1"/>
    <property type="match status" value="1"/>
</dbReference>
<dbReference type="SUPFAM" id="SSF54160">
    <property type="entry name" value="Chromo domain-like"/>
    <property type="match status" value="2"/>
</dbReference>
<feature type="region of interest" description="Disordered" evidence="3">
    <location>
        <begin position="113"/>
        <end position="135"/>
    </location>
</feature>
<dbReference type="PROSITE" id="PS50013">
    <property type="entry name" value="CHROMO_2"/>
    <property type="match status" value="1"/>
</dbReference>
<feature type="region of interest" description="Disordered" evidence="3">
    <location>
        <begin position="309"/>
        <end position="469"/>
    </location>
</feature>
<evidence type="ECO:0000256" key="3">
    <source>
        <dbReference type="SAM" id="MobiDB-lite"/>
    </source>
</evidence>
<dbReference type="Proteomes" id="UP000008792">
    <property type="component" value="Unassembled WGS sequence"/>
</dbReference>
<dbReference type="InterPro" id="IPR000953">
    <property type="entry name" value="Chromo/chromo_shadow_dom"/>
</dbReference>
<gene>
    <name evidence="5" type="primary">Dvir\HP1D</name>
    <name evidence="5" type="ORF">Dvir_GJ20517</name>
</gene>
<dbReference type="KEGG" id="dvi:6625909"/>
<dbReference type="CTD" id="37002"/>
<evidence type="ECO:0000313" key="7">
    <source>
        <dbReference type="EMBL" id="KRF79742.1"/>
    </source>
</evidence>
<evidence type="ECO:0000313" key="8">
    <source>
        <dbReference type="Proteomes" id="UP000008792"/>
    </source>
</evidence>
<dbReference type="InterPro" id="IPR023780">
    <property type="entry name" value="Chromo_domain"/>
</dbReference>
<reference evidence="5" key="2">
    <citation type="journal article" date="2008" name="Bioinformatics">
        <title>Assembly reconciliation.</title>
        <authorList>
            <person name="Zimin A.V."/>
            <person name="Smith D.R."/>
            <person name="Sutton G."/>
            <person name="Yorke J.A."/>
        </authorList>
    </citation>
    <scope>NUCLEOTIDE SEQUENCE</scope>
    <source>
        <strain evidence="5">TSC#15010-1051.87</strain>
    </source>
</reference>
<dbReference type="OMA" id="MDPEYTW"/>
<evidence type="ECO:0000313" key="5">
    <source>
        <dbReference type="EMBL" id="EDW61050.1"/>
    </source>
</evidence>
<dbReference type="PANTHER" id="PTHR47240">
    <property type="entry name" value="CHROMO DOMAIN-CONTAINING PROTEIN LHP1"/>
    <property type="match status" value="1"/>
</dbReference>
<dbReference type="InterPro" id="IPR044251">
    <property type="entry name" value="LHP1-like"/>
</dbReference>
<feature type="compositionally biased region" description="Acidic residues" evidence="3">
    <location>
        <begin position="311"/>
        <end position="320"/>
    </location>
</feature>
<feature type="compositionally biased region" description="Polar residues" evidence="3">
    <location>
        <begin position="336"/>
        <end position="347"/>
    </location>
</feature>
<evidence type="ECO:0000256" key="2">
    <source>
        <dbReference type="ARBA" id="ARBA00023242"/>
    </source>
</evidence>
<keyword evidence="8" id="KW-1185">Reference proteome</keyword>
<dbReference type="CDD" id="cd00034">
    <property type="entry name" value="CSD"/>
    <property type="match status" value="1"/>
</dbReference>
<keyword evidence="2" id="KW-0539">Nucleus</keyword>
<evidence type="ECO:0000256" key="1">
    <source>
        <dbReference type="ARBA" id="ARBA00004123"/>
    </source>
</evidence>
<dbReference type="Pfam" id="PF00385">
    <property type="entry name" value="Chromo"/>
    <property type="match status" value="1"/>
</dbReference>
<accession>B4LN98</accession>
<dbReference type="EMBL" id="CH940648">
    <property type="protein sequence ID" value="EDW61050.1"/>
    <property type="molecule type" value="Genomic_DNA"/>
</dbReference>
<feature type="region of interest" description="Disordered" evidence="3">
    <location>
        <begin position="1"/>
        <end position="44"/>
    </location>
</feature>
<dbReference type="EMBL" id="CH940648">
    <property type="protein sequence ID" value="KRF79741.1"/>
    <property type="molecule type" value="Genomic_DNA"/>
</dbReference>
<feature type="compositionally biased region" description="Polar residues" evidence="3">
    <location>
        <begin position="384"/>
        <end position="393"/>
    </location>
</feature>
<feature type="compositionally biased region" description="Low complexity" evidence="3">
    <location>
        <begin position="541"/>
        <end position="563"/>
    </location>
</feature>
<dbReference type="PANTHER" id="PTHR47240:SF2">
    <property type="entry name" value="CHROMO DOMAIN-CONTAINING PROTEIN LHP1"/>
    <property type="match status" value="1"/>
</dbReference>
<dbReference type="EMBL" id="CH940648">
    <property type="protein sequence ID" value="KRF79742.1"/>
    <property type="molecule type" value="Genomic_DNA"/>
</dbReference>
<dbReference type="Gene3D" id="2.40.50.40">
    <property type="match status" value="2"/>
</dbReference>
<dbReference type="STRING" id="7244.B4LN98"/>
<comment type="subcellular location">
    <subcellularLocation>
        <location evidence="1">Nucleus</location>
    </subcellularLocation>
</comment>
<feature type="region of interest" description="Disordered" evidence="3">
    <location>
        <begin position="494"/>
        <end position="567"/>
    </location>
</feature>
<dbReference type="InterPro" id="IPR023779">
    <property type="entry name" value="Chromodomain_CS"/>
</dbReference>
<organism evidence="5 8">
    <name type="scientific">Drosophila virilis</name>
    <name type="common">Fruit fly</name>
    <dbReference type="NCBI Taxonomy" id="7244"/>
    <lineage>
        <taxon>Eukaryota</taxon>
        <taxon>Metazoa</taxon>
        <taxon>Ecdysozoa</taxon>
        <taxon>Arthropoda</taxon>
        <taxon>Hexapoda</taxon>
        <taxon>Insecta</taxon>
        <taxon>Pterygota</taxon>
        <taxon>Neoptera</taxon>
        <taxon>Endopterygota</taxon>
        <taxon>Diptera</taxon>
        <taxon>Brachycera</taxon>
        <taxon>Muscomorpha</taxon>
        <taxon>Ephydroidea</taxon>
        <taxon>Drosophilidae</taxon>
        <taxon>Drosophila</taxon>
    </lineage>
</organism>
<dbReference type="HOGENOM" id="CLU_424714_0_0_1"/>
<feature type="compositionally biased region" description="Basic and acidic residues" evidence="3">
    <location>
        <begin position="348"/>
        <end position="366"/>
    </location>
</feature>
<dbReference type="SMART" id="SM00298">
    <property type="entry name" value="CHROMO"/>
    <property type="match status" value="1"/>
</dbReference>
<dbReference type="AlphaFoldDB" id="B4LN98"/>
<sequence>MSEGNRQNSSSSSSSGKRKSSGSPARAPTSVGAAKKPKRRRADGTHYVEKILKKRYVNGRAQLLLKWQGYSMEECTWEPIENLTGDCMRMLADFEADLFAEQCKRARCKTDASMGLPAPNDASPSSSSLYVEENSPSAASPAASINARHQLIQMPLPMLDLADVKQEEERDQPQLEEQTQEQQLQEKEQQLQVRILQKEMPQKQITPQKQQLQEQQSQEQKAPERQLLLPTPKASPKLCEELNLSSDSSSASDSDSSSSSSGSGSSSNSSNNSKNGKRGDQRKRTPVLPPVPKSNPFFINLDFAHKLNLSSEDDSDDEVELPATEQASAMERREVNANSGYVKSSIETLKEQARRWHESKGKDSEKSGSQVATVKPEKPPTARPETQPTSTESKIPKLLAIPKKMKDKTISPETPKSRRRLTMHMDSVEEAMEQIHSGSSMNRGLSLDRGRSRSNNRPTRNGRFKNIKLLSRVEYSPKQCASADKSRLRAEICQQNPSKASPISKETLGPAAEPLHSMPSKTLSPKPSCQLPSTPKTPEPSSVSSVGGSSGSSAGARGGSATSNISQVGNWDDSLQLPARPQGIERGLALEKILKSFKMRGETYLVVKWKAVSVLDAVLLSGVIELYPHIVIEYFEKLQLRSPLD</sequence>
<name>B4LN98_DROVI</name>
<dbReference type="SMR" id="B4LN98"/>
<dbReference type="InParanoid" id="B4LN98"/>
<reference evidence="5 8" key="1">
    <citation type="journal article" date="2007" name="Nature">
        <title>Evolution of genes and genomes on the Drosophila phylogeny.</title>
        <authorList>
            <consortium name="Drosophila 12 Genomes Consortium"/>
            <person name="Clark A.G."/>
            <person name="Eisen M.B."/>
            <person name="Smith D.R."/>
            <person name="Bergman C.M."/>
            <person name="Oliver B."/>
            <person name="Markow T.A."/>
            <person name="Kaufman T.C."/>
            <person name="Kellis M."/>
            <person name="Gelbart W."/>
            <person name="Iyer V.N."/>
            <person name="Pollard D.A."/>
            <person name="Sackton T.B."/>
            <person name="Larracuente A.M."/>
            <person name="Singh N.D."/>
            <person name="Abad J.P."/>
            <person name="Abt D.N."/>
            <person name="Adryan B."/>
            <person name="Aguade M."/>
            <person name="Akashi H."/>
            <person name="Anderson W.W."/>
            <person name="Aquadro C.F."/>
            <person name="Ardell D.H."/>
            <person name="Arguello R."/>
            <person name="Artieri C.G."/>
            <person name="Barbash D.A."/>
            <person name="Barker D."/>
            <person name="Barsanti P."/>
            <person name="Batterham P."/>
            <person name="Batzoglou S."/>
            <person name="Begun D."/>
            <person name="Bhutkar A."/>
            <person name="Blanco E."/>
            <person name="Bosak S.A."/>
            <person name="Bradley R.K."/>
            <person name="Brand A.D."/>
            <person name="Brent M.R."/>
            <person name="Brooks A.N."/>
            <person name="Brown R.H."/>
            <person name="Butlin R.K."/>
            <person name="Caggese C."/>
            <person name="Calvi B.R."/>
            <person name="Bernardo de Carvalho A."/>
            <person name="Caspi A."/>
            <person name="Castrezana S."/>
            <person name="Celniker S.E."/>
            <person name="Chang J.L."/>
            <person name="Chapple C."/>
            <person name="Chatterji S."/>
            <person name="Chinwalla A."/>
            <person name="Civetta A."/>
            <person name="Clifton S.W."/>
            <person name="Comeron J.M."/>
            <person name="Costello J.C."/>
            <person name="Coyne J.A."/>
            <person name="Daub J."/>
            <person name="David R.G."/>
            <person name="Delcher A.L."/>
            <person name="Delehaunty K."/>
            <person name="Do C.B."/>
            <person name="Ebling H."/>
            <person name="Edwards K."/>
            <person name="Eickbush T."/>
            <person name="Evans J.D."/>
            <person name="Filipski A."/>
            <person name="Findeiss S."/>
            <person name="Freyhult E."/>
            <person name="Fulton L."/>
            <person name="Fulton R."/>
            <person name="Garcia A.C."/>
            <person name="Gardiner A."/>
            <person name="Garfield D.A."/>
            <person name="Garvin B.E."/>
            <person name="Gibson G."/>
            <person name="Gilbert D."/>
            <person name="Gnerre S."/>
            <person name="Godfrey J."/>
            <person name="Good R."/>
            <person name="Gotea V."/>
            <person name="Gravely B."/>
            <person name="Greenberg A.J."/>
            <person name="Griffiths-Jones S."/>
            <person name="Gross S."/>
            <person name="Guigo R."/>
            <person name="Gustafson E.A."/>
            <person name="Haerty W."/>
            <person name="Hahn M.W."/>
            <person name="Halligan D.L."/>
            <person name="Halpern A.L."/>
            <person name="Halter G.M."/>
            <person name="Han M.V."/>
            <person name="Heger A."/>
            <person name="Hillier L."/>
            <person name="Hinrichs A.S."/>
            <person name="Holmes I."/>
            <person name="Hoskins R.A."/>
            <person name="Hubisz M.J."/>
            <person name="Hultmark D."/>
            <person name="Huntley M.A."/>
            <person name="Jaffe D.B."/>
            <person name="Jagadeeshan S."/>
            <person name="Jeck W.R."/>
            <person name="Johnson J."/>
            <person name="Jones C.D."/>
            <person name="Jordan W.C."/>
            <person name="Karpen G.H."/>
            <person name="Kataoka E."/>
            <person name="Keightley P.D."/>
            <person name="Kheradpour P."/>
            <person name="Kirkness E.F."/>
            <person name="Koerich L.B."/>
            <person name="Kristiansen K."/>
            <person name="Kudrna D."/>
            <person name="Kulathinal R.J."/>
            <person name="Kumar S."/>
            <person name="Kwok R."/>
            <person name="Lander E."/>
            <person name="Langley C.H."/>
            <person name="Lapoint R."/>
            <person name="Lazzaro B.P."/>
            <person name="Lee S.J."/>
            <person name="Levesque L."/>
            <person name="Li R."/>
            <person name="Lin C.F."/>
            <person name="Lin M.F."/>
            <person name="Lindblad-Toh K."/>
            <person name="Llopart A."/>
            <person name="Long M."/>
            <person name="Low L."/>
            <person name="Lozovsky E."/>
            <person name="Lu J."/>
            <person name="Luo M."/>
            <person name="Machado C.A."/>
            <person name="Makalowski W."/>
            <person name="Marzo M."/>
            <person name="Matsuda M."/>
            <person name="Matzkin L."/>
            <person name="McAllister B."/>
            <person name="McBride C.S."/>
            <person name="McKernan B."/>
            <person name="McKernan K."/>
            <person name="Mendez-Lago M."/>
            <person name="Minx P."/>
            <person name="Mollenhauer M.U."/>
            <person name="Montooth K."/>
            <person name="Mount S.M."/>
            <person name="Mu X."/>
            <person name="Myers E."/>
            <person name="Negre B."/>
            <person name="Newfeld S."/>
            <person name="Nielsen R."/>
            <person name="Noor M.A."/>
            <person name="O'Grady P."/>
            <person name="Pachter L."/>
            <person name="Papaceit M."/>
            <person name="Parisi M.J."/>
            <person name="Parisi M."/>
            <person name="Parts L."/>
            <person name="Pedersen J.S."/>
            <person name="Pesole G."/>
            <person name="Phillippy A.M."/>
            <person name="Ponting C.P."/>
            <person name="Pop M."/>
            <person name="Porcelli D."/>
            <person name="Powell J.R."/>
            <person name="Prohaska S."/>
            <person name="Pruitt K."/>
            <person name="Puig M."/>
            <person name="Quesneville H."/>
            <person name="Ram K.R."/>
            <person name="Rand D."/>
            <person name="Rasmussen M.D."/>
            <person name="Reed L.K."/>
            <person name="Reenan R."/>
            <person name="Reily A."/>
            <person name="Remington K.A."/>
            <person name="Rieger T.T."/>
            <person name="Ritchie M.G."/>
            <person name="Robin C."/>
            <person name="Rogers Y.H."/>
            <person name="Rohde C."/>
            <person name="Rozas J."/>
            <person name="Rubenfield M.J."/>
            <person name="Ruiz A."/>
            <person name="Russo S."/>
            <person name="Salzberg S.L."/>
            <person name="Sanchez-Gracia A."/>
            <person name="Saranga D.J."/>
            <person name="Sato H."/>
            <person name="Schaeffer S.W."/>
            <person name="Schatz M.C."/>
            <person name="Schlenke T."/>
            <person name="Schwartz R."/>
            <person name="Segarra C."/>
            <person name="Singh R.S."/>
            <person name="Sirot L."/>
            <person name="Sirota M."/>
            <person name="Sisneros N.B."/>
            <person name="Smith C.D."/>
            <person name="Smith T.F."/>
            <person name="Spieth J."/>
            <person name="Stage D.E."/>
            <person name="Stark A."/>
            <person name="Stephan W."/>
            <person name="Strausberg R.L."/>
            <person name="Strempel S."/>
            <person name="Sturgill D."/>
            <person name="Sutton G."/>
            <person name="Sutton G.G."/>
            <person name="Tao W."/>
            <person name="Teichmann S."/>
            <person name="Tobari Y.N."/>
            <person name="Tomimura Y."/>
            <person name="Tsolas J.M."/>
            <person name="Valente V.L."/>
            <person name="Venter E."/>
            <person name="Venter J.C."/>
            <person name="Vicario S."/>
            <person name="Vieira F.G."/>
            <person name="Vilella A.J."/>
            <person name="Villasante A."/>
            <person name="Walenz B."/>
            <person name="Wang J."/>
            <person name="Wasserman M."/>
            <person name="Watts T."/>
            <person name="Wilson D."/>
            <person name="Wilson R.K."/>
            <person name="Wing R.A."/>
            <person name="Wolfner M.F."/>
            <person name="Wong A."/>
            <person name="Wong G.K."/>
            <person name="Wu C.I."/>
            <person name="Wu G."/>
            <person name="Yamamoto D."/>
            <person name="Yang H.P."/>
            <person name="Yang S.P."/>
            <person name="Yorke J.A."/>
            <person name="Yoshida K."/>
            <person name="Zdobnov E."/>
            <person name="Zhang P."/>
            <person name="Zhang Y."/>
            <person name="Zimin A.V."/>
            <person name="Baldwin J."/>
            <person name="Abdouelleil A."/>
            <person name="Abdulkadir J."/>
            <person name="Abebe A."/>
            <person name="Abera B."/>
            <person name="Abreu J."/>
            <person name="Acer S.C."/>
            <person name="Aftuck L."/>
            <person name="Alexander A."/>
            <person name="An P."/>
            <person name="Anderson E."/>
            <person name="Anderson S."/>
            <person name="Arachi H."/>
            <person name="Azer M."/>
            <person name="Bachantsang P."/>
            <person name="Barry A."/>
            <person name="Bayul T."/>
            <person name="Berlin A."/>
            <person name="Bessette D."/>
            <person name="Bloom T."/>
            <person name="Blye J."/>
            <person name="Boguslavskiy L."/>
            <person name="Bonnet C."/>
            <person name="Boukhgalter B."/>
            <person name="Bourzgui I."/>
            <person name="Brown A."/>
            <person name="Cahill P."/>
            <person name="Channer S."/>
            <person name="Cheshatsang Y."/>
            <person name="Chuda L."/>
            <person name="Citroen M."/>
            <person name="Collymore A."/>
            <person name="Cooke P."/>
            <person name="Costello M."/>
            <person name="D'Aco K."/>
            <person name="Daza R."/>
            <person name="De Haan G."/>
            <person name="DeGray S."/>
            <person name="DeMaso C."/>
            <person name="Dhargay N."/>
            <person name="Dooley K."/>
            <person name="Dooley E."/>
            <person name="Doricent M."/>
            <person name="Dorje P."/>
            <person name="Dorjee K."/>
            <person name="Dupes A."/>
            <person name="Elong R."/>
            <person name="Falk J."/>
            <person name="Farina A."/>
            <person name="Faro S."/>
            <person name="Ferguson D."/>
            <person name="Fisher S."/>
            <person name="Foley C.D."/>
            <person name="Franke A."/>
            <person name="Friedrich D."/>
            <person name="Gadbois L."/>
            <person name="Gearin G."/>
            <person name="Gearin C.R."/>
            <person name="Giannoukos G."/>
            <person name="Goode T."/>
            <person name="Graham J."/>
            <person name="Grandbois E."/>
            <person name="Grewal S."/>
            <person name="Gyaltsen K."/>
            <person name="Hafez N."/>
            <person name="Hagos B."/>
            <person name="Hall J."/>
            <person name="Henson C."/>
            <person name="Hollinger A."/>
            <person name="Honan T."/>
            <person name="Huard M.D."/>
            <person name="Hughes L."/>
            <person name="Hurhula B."/>
            <person name="Husby M.E."/>
            <person name="Kamat A."/>
            <person name="Kanga B."/>
            <person name="Kashin S."/>
            <person name="Khazanovich D."/>
            <person name="Kisner P."/>
            <person name="Lance K."/>
            <person name="Lara M."/>
            <person name="Lee W."/>
            <person name="Lennon N."/>
            <person name="Letendre F."/>
            <person name="LeVine R."/>
            <person name="Lipovsky A."/>
            <person name="Liu X."/>
            <person name="Liu J."/>
            <person name="Liu S."/>
            <person name="Lokyitsang T."/>
            <person name="Lokyitsang Y."/>
            <person name="Lubonja R."/>
            <person name="Lui A."/>
            <person name="MacDonald P."/>
            <person name="Magnisalis V."/>
            <person name="Maru K."/>
            <person name="Matthews C."/>
            <person name="McCusker W."/>
            <person name="McDonough S."/>
            <person name="Mehta T."/>
            <person name="Meldrim J."/>
            <person name="Meneus L."/>
            <person name="Mihai O."/>
            <person name="Mihalev A."/>
            <person name="Mihova T."/>
            <person name="Mittelman R."/>
            <person name="Mlenga V."/>
            <person name="Montmayeur A."/>
            <person name="Mulrain L."/>
            <person name="Navidi A."/>
            <person name="Naylor J."/>
            <person name="Negash T."/>
            <person name="Nguyen T."/>
            <person name="Nguyen N."/>
            <person name="Nicol R."/>
            <person name="Norbu C."/>
            <person name="Norbu N."/>
            <person name="Novod N."/>
            <person name="O'Neill B."/>
            <person name="Osman S."/>
            <person name="Markiewicz E."/>
            <person name="Oyono O.L."/>
            <person name="Patti C."/>
            <person name="Phunkhang P."/>
            <person name="Pierre F."/>
            <person name="Priest M."/>
            <person name="Raghuraman S."/>
            <person name="Rege F."/>
            <person name="Reyes R."/>
            <person name="Rise C."/>
            <person name="Rogov P."/>
            <person name="Ross K."/>
            <person name="Ryan E."/>
            <person name="Settipalli S."/>
            <person name="Shea T."/>
            <person name="Sherpa N."/>
            <person name="Shi L."/>
            <person name="Shih D."/>
            <person name="Sparrow T."/>
            <person name="Spaulding J."/>
            <person name="Stalker J."/>
            <person name="Stange-Thomann N."/>
            <person name="Stavropoulos S."/>
            <person name="Stone C."/>
            <person name="Strader C."/>
            <person name="Tesfaye S."/>
            <person name="Thomson T."/>
            <person name="Thoulutsang Y."/>
            <person name="Thoulutsang D."/>
            <person name="Topham K."/>
            <person name="Topping I."/>
            <person name="Tsamla T."/>
            <person name="Vassiliev H."/>
            <person name="Vo A."/>
            <person name="Wangchuk T."/>
            <person name="Wangdi T."/>
            <person name="Weiand M."/>
            <person name="Wilkinson J."/>
            <person name="Wilson A."/>
            <person name="Yadav S."/>
            <person name="Young G."/>
            <person name="Yu Q."/>
            <person name="Zembek L."/>
            <person name="Zhong D."/>
            <person name="Zimmer A."/>
            <person name="Zwirko Z."/>
            <person name="Jaffe D.B."/>
            <person name="Alvarez P."/>
            <person name="Brockman W."/>
            <person name="Butler J."/>
            <person name="Chin C."/>
            <person name="Gnerre S."/>
            <person name="Grabherr M."/>
            <person name="Kleber M."/>
            <person name="Mauceli E."/>
            <person name="MacCallum I."/>
        </authorList>
    </citation>
    <scope>NUCLEOTIDE SEQUENCE [LARGE SCALE GENOMIC DNA]</scope>
    <source>
        <strain evidence="5">TSC#15010-1051.87</strain>
        <strain evidence="8">Tucson 15010-1051.87</strain>
    </source>
</reference>
<protein>
    <submittedName>
        <fullName evidence="5">Heterochromatin protein 1D, isoform A</fullName>
    </submittedName>
    <submittedName>
        <fullName evidence="6">Heterochromatin protein 1D, isoform B</fullName>
    </submittedName>
    <submittedName>
        <fullName evidence="7">Heterochromatin protein 1D, isoform C</fullName>
    </submittedName>
</protein>
<proteinExistence type="predicted"/>
<feature type="region of interest" description="Disordered" evidence="3">
    <location>
        <begin position="200"/>
        <end position="296"/>
    </location>
</feature>
<feature type="compositionally biased region" description="Low complexity" evidence="3">
    <location>
        <begin position="245"/>
        <end position="273"/>
    </location>
</feature>
<dbReference type="GeneID" id="6625909"/>
<dbReference type="eggNOG" id="KOG1911">
    <property type="taxonomic scope" value="Eukaryota"/>
</dbReference>
<reference evidence="5" key="3">
    <citation type="submission" date="2008-06" db="EMBL/GenBank/DDBJ databases">
        <authorList>
            <consortium name="FlyBase"/>
        </authorList>
    </citation>
    <scope>NUCLEOTIDE SEQUENCE</scope>
    <source>
        <strain evidence="5">TSC#15010-1051.87</strain>
    </source>
</reference>
<evidence type="ECO:0000313" key="6">
    <source>
        <dbReference type="EMBL" id="KRF79741.1"/>
    </source>
</evidence>
<dbReference type="OrthoDB" id="1918685at2759"/>